<dbReference type="GO" id="GO:0016979">
    <property type="term" value="F:lipoate-protein ligase activity"/>
    <property type="evidence" value="ECO:0007669"/>
    <property type="project" value="UniProtKB-EC"/>
</dbReference>
<dbReference type="EMBL" id="JAGGJQ010000001">
    <property type="protein sequence ID" value="MBP1838671.1"/>
    <property type="molecule type" value="Genomic_DNA"/>
</dbReference>
<evidence type="ECO:0000256" key="1">
    <source>
        <dbReference type="ARBA" id="ARBA00005085"/>
    </source>
</evidence>
<evidence type="ECO:0000313" key="9">
    <source>
        <dbReference type="EMBL" id="MBP1838671.1"/>
    </source>
</evidence>
<dbReference type="Proteomes" id="UP001138672">
    <property type="component" value="Unassembled WGS sequence"/>
</dbReference>
<dbReference type="GO" id="GO:0009249">
    <property type="term" value="P:protein lipoylation"/>
    <property type="evidence" value="ECO:0007669"/>
    <property type="project" value="InterPro"/>
</dbReference>
<keyword evidence="12" id="KW-1185">Reference proteome</keyword>
<keyword evidence="4 9" id="KW-0436">Ligase</keyword>
<feature type="domain" description="BPL/LPL catalytic" evidence="8">
    <location>
        <begin position="27"/>
        <end position="214"/>
    </location>
</feature>
<dbReference type="GO" id="GO:0005524">
    <property type="term" value="F:ATP binding"/>
    <property type="evidence" value="ECO:0007669"/>
    <property type="project" value="UniProtKB-KW"/>
</dbReference>
<name>A0A9X0YKM7_9FLAO</name>
<evidence type="ECO:0000256" key="4">
    <source>
        <dbReference type="ARBA" id="ARBA00022598"/>
    </source>
</evidence>
<dbReference type="SUPFAM" id="SSF55681">
    <property type="entry name" value="Class II aaRS and biotin synthetases"/>
    <property type="match status" value="1"/>
</dbReference>
<evidence type="ECO:0000259" key="8">
    <source>
        <dbReference type="PROSITE" id="PS51733"/>
    </source>
</evidence>
<evidence type="ECO:0000256" key="5">
    <source>
        <dbReference type="ARBA" id="ARBA00022741"/>
    </source>
</evidence>
<comment type="catalytic activity">
    <reaction evidence="7">
        <text>L-lysyl-[lipoyl-carrier protein] + (R)-lipoate + ATP = N(6)-[(R)-lipoyl]-L-lysyl-[lipoyl-carrier protein] + AMP + diphosphate + H(+)</text>
        <dbReference type="Rhea" id="RHEA:49288"/>
        <dbReference type="Rhea" id="RHEA-COMP:10500"/>
        <dbReference type="Rhea" id="RHEA-COMP:10502"/>
        <dbReference type="ChEBI" id="CHEBI:15378"/>
        <dbReference type="ChEBI" id="CHEBI:29969"/>
        <dbReference type="ChEBI" id="CHEBI:30616"/>
        <dbReference type="ChEBI" id="CHEBI:33019"/>
        <dbReference type="ChEBI" id="CHEBI:83088"/>
        <dbReference type="ChEBI" id="CHEBI:83099"/>
        <dbReference type="ChEBI" id="CHEBI:456215"/>
        <dbReference type="EC" id="6.3.1.20"/>
    </reaction>
</comment>
<evidence type="ECO:0000313" key="12">
    <source>
        <dbReference type="Proteomes" id="UP001231587"/>
    </source>
</evidence>
<evidence type="ECO:0000256" key="2">
    <source>
        <dbReference type="ARBA" id="ARBA00005124"/>
    </source>
</evidence>
<proteinExistence type="predicted"/>
<evidence type="ECO:0000256" key="7">
    <source>
        <dbReference type="ARBA" id="ARBA00048037"/>
    </source>
</evidence>
<reference evidence="9" key="1">
    <citation type="submission" date="2021-03" db="EMBL/GenBank/DDBJ databases">
        <title>Genomic Encyclopedia of Type Strains, Phase IV (KMG-IV): sequencing the most valuable type-strain genomes for metagenomic binning, comparative biology and taxonomic classification.</title>
        <authorList>
            <person name="Goeker M."/>
        </authorList>
    </citation>
    <scope>NUCLEOTIDE SEQUENCE</scope>
    <source>
        <strain evidence="9">DSM 15523</strain>
        <strain evidence="10 12">DSM 16476</strain>
    </source>
</reference>
<dbReference type="PANTHER" id="PTHR12561:SF3">
    <property type="entry name" value="LIPOYLTRANSFERASE 1, MITOCHONDRIAL"/>
    <property type="match status" value="1"/>
</dbReference>
<evidence type="ECO:0000313" key="11">
    <source>
        <dbReference type="Proteomes" id="UP001138672"/>
    </source>
</evidence>
<dbReference type="GO" id="GO:0017118">
    <property type="term" value="F:lipoyltransferase activity"/>
    <property type="evidence" value="ECO:0007669"/>
    <property type="project" value="TreeGrafter"/>
</dbReference>
<sequence>MVFIDNEGVTDPHLNLALEEYALRHFDANTDYLLFYINEPSIIIGRNQNTLEEINQEYISEKGIHVVRRISGGGAVYHDLGNLNFSFITNHDNASMHNFKKFTAPVIEVLKNFGVEAELIGRNDILIDGKKVSGTAQFTTGKRMFSHGTLLLSTDLNEVANALQVKMSKIQSKGHKSVRSRVANISDFLGEPLTINAFRTLIIEGLYANNPDFKTYEFTDEDREGIAKLKAEKYDDWNWNYGRSPKFNIQRTKRFPIGEIDLRIFVEKGHIAEFTVFGDFFGKNAVDELSAVLIGLPYEETAIKNALENIDLTEYFGAIDKNEFLAMIYGNDDIDSEVSE</sequence>
<dbReference type="AlphaFoldDB" id="A0A9X0YKM7"/>
<organism evidence="9 11">
    <name type="scientific">Formosa algae</name>
    <dbReference type="NCBI Taxonomy" id="225843"/>
    <lineage>
        <taxon>Bacteria</taxon>
        <taxon>Pseudomonadati</taxon>
        <taxon>Bacteroidota</taxon>
        <taxon>Flavobacteriia</taxon>
        <taxon>Flavobacteriales</taxon>
        <taxon>Flavobacteriaceae</taxon>
        <taxon>Formosa</taxon>
    </lineage>
</organism>
<comment type="pathway">
    <text evidence="1">Protein modification; protein lipoylation via exogenous pathway; protein N(6)-(lipoyl)lysine from lipoate: step 2/2.</text>
</comment>
<protein>
    <recommendedName>
        <fullName evidence="3">lipoate--protein ligase</fullName>
        <ecNumber evidence="3">6.3.1.20</ecNumber>
    </recommendedName>
</protein>
<dbReference type="Pfam" id="PF21948">
    <property type="entry name" value="LplA-B_cat"/>
    <property type="match status" value="1"/>
</dbReference>
<dbReference type="Gene3D" id="3.30.390.50">
    <property type="entry name" value="CO dehydrogenase flavoprotein, C-terminal domain"/>
    <property type="match status" value="1"/>
</dbReference>
<dbReference type="InterPro" id="IPR004562">
    <property type="entry name" value="LipoylTrfase_LipoateP_Ligase"/>
</dbReference>
<dbReference type="InterPro" id="IPR045864">
    <property type="entry name" value="aa-tRNA-synth_II/BPL/LPL"/>
</dbReference>
<keyword evidence="6" id="KW-0067">ATP-binding</keyword>
<comment type="caution">
    <text evidence="9">The sequence shown here is derived from an EMBL/GenBank/DDBJ whole genome shotgun (WGS) entry which is preliminary data.</text>
</comment>
<dbReference type="InterPro" id="IPR004143">
    <property type="entry name" value="BPL_LPL_catalytic"/>
</dbReference>
<dbReference type="GO" id="GO:0005737">
    <property type="term" value="C:cytoplasm"/>
    <property type="evidence" value="ECO:0007669"/>
    <property type="project" value="TreeGrafter"/>
</dbReference>
<evidence type="ECO:0000256" key="3">
    <source>
        <dbReference type="ARBA" id="ARBA00012367"/>
    </source>
</evidence>
<evidence type="ECO:0000256" key="6">
    <source>
        <dbReference type="ARBA" id="ARBA00022840"/>
    </source>
</evidence>
<dbReference type="EMBL" id="JAUSUU010000004">
    <property type="protein sequence ID" value="MDQ0335171.1"/>
    <property type="molecule type" value="Genomic_DNA"/>
</dbReference>
<dbReference type="CDD" id="cd16443">
    <property type="entry name" value="LplA"/>
    <property type="match status" value="1"/>
</dbReference>
<dbReference type="InterPro" id="IPR019491">
    <property type="entry name" value="Lipoate_protein_ligase_C"/>
</dbReference>
<dbReference type="Gene3D" id="3.30.930.10">
    <property type="entry name" value="Bira Bifunctional Protein, Domain 2"/>
    <property type="match status" value="1"/>
</dbReference>
<gene>
    <name evidence="9" type="ORF">J2Z56_000567</name>
    <name evidence="10" type="ORF">J2Z57_001617</name>
</gene>
<dbReference type="Proteomes" id="UP001231587">
    <property type="component" value="Unassembled WGS sequence"/>
</dbReference>
<accession>A0A9X0YKM7</accession>
<dbReference type="PROSITE" id="PS51733">
    <property type="entry name" value="BPL_LPL_CATALYTIC"/>
    <property type="match status" value="1"/>
</dbReference>
<dbReference type="SUPFAM" id="SSF82649">
    <property type="entry name" value="SufE/NifU"/>
    <property type="match status" value="1"/>
</dbReference>
<dbReference type="FunFam" id="3.30.930.10:FF:000072">
    <property type="entry name" value="Lipoate--protein ligase"/>
    <property type="match status" value="1"/>
</dbReference>
<dbReference type="RefSeq" id="WP_057781595.1">
    <property type="nucleotide sequence ID" value="NZ_JAGGJQ010000001.1"/>
</dbReference>
<comment type="pathway">
    <text evidence="2">Protein modification; protein lipoylation via exogenous pathway; protein N(6)-(lipoyl)lysine from lipoate: step 1/2.</text>
</comment>
<dbReference type="Pfam" id="PF10437">
    <property type="entry name" value="Lip_prot_lig_C"/>
    <property type="match status" value="1"/>
</dbReference>
<keyword evidence="5" id="KW-0547">Nucleotide-binding</keyword>
<dbReference type="PANTHER" id="PTHR12561">
    <property type="entry name" value="LIPOATE-PROTEIN LIGASE"/>
    <property type="match status" value="1"/>
</dbReference>
<dbReference type="OrthoDB" id="9787898at2"/>
<dbReference type="EC" id="6.3.1.20" evidence="3"/>
<evidence type="ECO:0000313" key="10">
    <source>
        <dbReference type="EMBL" id="MDQ0335171.1"/>
    </source>
</evidence>
<dbReference type="NCBIfam" id="TIGR00545">
    <property type="entry name" value="lipoyltrans"/>
    <property type="match status" value="1"/>
</dbReference>